<dbReference type="RefSeq" id="XP_015088360.1">
    <property type="nucleotide sequence ID" value="XM_015232874.2"/>
</dbReference>
<feature type="compositionally biased region" description="Basic residues" evidence="1">
    <location>
        <begin position="460"/>
        <end position="472"/>
    </location>
</feature>
<reference evidence="3" key="2">
    <citation type="submission" date="2025-08" db="UniProtKB">
        <authorList>
            <consortium name="RefSeq"/>
        </authorList>
    </citation>
    <scope>IDENTIFICATION</scope>
</reference>
<dbReference type="PANTHER" id="PTHR37766">
    <property type="entry name" value="OS01G0897100 PROTEIN"/>
    <property type="match status" value="1"/>
</dbReference>
<accession>A0ABM1HP57</accession>
<gene>
    <name evidence="3" type="primary">LOC107031478</name>
</gene>
<feature type="region of interest" description="Disordered" evidence="1">
    <location>
        <begin position="450"/>
        <end position="472"/>
    </location>
</feature>
<reference evidence="2" key="1">
    <citation type="journal article" date="2014" name="Nat. Genet.">
        <title>The genome of the stress-tolerant wild tomato species Solanum pennellii.</title>
        <authorList>
            <person name="Bolger A."/>
            <person name="Scossa F."/>
            <person name="Bolger M.E."/>
            <person name="Lanz C."/>
            <person name="Maumus F."/>
            <person name="Tohge T."/>
            <person name="Quesneville H."/>
            <person name="Alseekh S."/>
            <person name="Sorensen I."/>
            <person name="Lichtenstein G."/>
            <person name="Fich E.A."/>
            <person name="Conte M."/>
            <person name="Keller H."/>
            <person name="Schneeberger K."/>
            <person name="Schwacke R."/>
            <person name="Ofner I."/>
            <person name="Vrebalov J."/>
            <person name="Xu Y."/>
            <person name="Osorio S."/>
            <person name="Aflitos S.A."/>
            <person name="Schijlen E."/>
            <person name="Jimenez-Gomez J.M."/>
            <person name="Ryngajllo M."/>
            <person name="Kimura S."/>
            <person name="Kumar R."/>
            <person name="Koenig D."/>
            <person name="Headland L.R."/>
            <person name="Maloof J.N."/>
            <person name="Sinha N."/>
            <person name="van Ham R.C."/>
            <person name="Lankhorst R.K."/>
            <person name="Mao L."/>
            <person name="Vogel A."/>
            <person name="Arsova B."/>
            <person name="Panstruga R."/>
            <person name="Fei Z."/>
            <person name="Rose J.K."/>
            <person name="Zamir D."/>
            <person name="Carrari F."/>
            <person name="Giovannoni J.J."/>
            <person name="Weigel D."/>
            <person name="Usadel B."/>
            <person name="Fernie A.R."/>
        </authorList>
    </citation>
    <scope>NUCLEOTIDE SEQUENCE [LARGE SCALE GENOMIC DNA]</scope>
    <source>
        <strain evidence="2">cv. LA0716</strain>
    </source>
</reference>
<protein>
    <submittedName>
        <fullName evidence="3">Uncharacterized protein LOC107031478</fullName>
    </submittedName>
</protein>
<dbReference type="Proteomes" id="UP000694930">
    <property type="component" value="Chromosome 9"/>
</dbReference>
<proteinExistence type="predicted"/>
<dbReference type="GeneID" id="107031478"/>
<evidence type="ECO:0000313" key="3">
    <source>
        <dbReference type="RefSeq" id="XP_015088360.1"/>
    </source>
</evidence>
<name>A0ABM1HP57_SOLPN</name>
<evidence type="ECO:0000256" key="1">
    <source>
        <dbReference type="SAM" id="MobiDB-lite"/>
    </source>
</evidence>
<organism evidence="2 3">
    <name type="scientific">Solanum pennellii</name>
    <name type="common">Tomato</name>
    <name type="synonym">Lycopersicon pennellii</name>
    <dbReference type="NCBI Taxonomy" id="28526"/>
    <lineage>
        <taxon>Eukaryota</taxon>
        <taxon>Viridiplantae</taxon>
        <taxon>Streptophyta</taxon>
        <taxon>Embryophyta</taxon>
        <taxon>Tracheophyta</taxon>
        <taxon>Spermatophyta</taxon>
        <taxon>Magnoliopsida</taxon>
        <taxon>eudicotyledons</taxon>
        <taxon>Gunneridae</taxon>
        <taxon>Pentapetalae</taxon>
        <taxon>asterids</taxon>
        <taxon>lamiids</taxon>
        <taxon>Solanales</taxon>
        <taxon>Solanaceae</taxon>
        <taxon>Solanoideae</taxon>
        <taxon>Solaneae</taxon>
        <taxon>Solanum</taxon>
        <taxon>Solanum subgen. Lycopersicon</taxon>
    </lineage>
</organism>
<sequence>MYAFRKTNHTLIFFPQTLASVSDTVSDIMLQLFLSQPSWKENATDESVEMGKALLNELESVIWSLMLVEGRSECRLWLCNAVAEMRSITPRNQRELFMTLLRSKPLKQPLIGQLLQLLFQKEPQKAGLIIAKKCFLLENFFKGNRNRILQWFSYFAGTGYVDHTKGAKALSQFAFVNRDICWEELEWKGKHGQSPAMVATKPHYFLDLDVERTVENFLEYVPEFWSSKEFAESLRDGDILTIDNNFFINMFVDLMYKDNLKEVWEIIDEFLNEQSFSFLCQHLLIILEEEDLMVFLDLLQSYVKPSLQKMDCHDSLDQLLEIILSKCNGNNSLDQLLLLNAVATQSRQLMRFIREEGSQEQKEKVKHVIFQICKPTSPKDRFTPILRECFRRKSSESIKWLGLQSWAFYCYLSEDYRNSSSWENLFACNNISFRKSKTYPILDHDQLQEESEFEQDNRSARNKRKKRQKHRKKKRRDIDFEELNGDEFADVITNRLELYSTSGDWLLSTDGYSSTWSSADLPEHISKHCFFTWMKWVFTE</sequence>
<keyword evidence="2" id="KW-1185">Reference proteome</keyword>
<evidence type="ECO:0000313" key="2">
    <source>
        <dbReference type="Proteomes" id="UP000694930"/>
    </source>
</evidence>
<dbReference type="PANTHER" id="PTHR37766:SF1">
    <property type="entry name" value="OS01G0897100 PROTEIN"/>
    <property type="match status" value="1"/>
</dbReference>